<feature type="transmembrane region" description="Helical" evidence="14">
    <location>
        <begin position="345"/>
        <end position="364"/>
    </location>
</feature>
<dbReference type="EMBL" id="VEVO01000004">
    <property type="protein sequence ID" value="KAF0043340.1"/>
    <property type="molecule type" value="Genomic_DNA"/>
</dbReference>
<dbReference type="InterPro" id="IPR050895">
    <property type="entry name" value="XK-related_scramblase"/>
</dbReference>
<evidence type="ECO:0000256" key="13">
    <source>
        <dbReference type="ARBA" id="ARBA00023157"/>
    </source>
</evidence>
<keyword evidence="8" id="KW-0378">Hydrolase</keyword>
<sequence length="967" mass="106621">MLVSVNLRDGWDFDFRNERLLGGSEPRRLLRALLPSVRLRLYRISPRCGEDGAVINDVLVDCNVTTCARAHSCGVLFDFIAMRVHVCACPFVQYGWMNMIYCFVYYLWVGHNYCYAHLAGFTALFLLPGWGPQWLSYLWYLSDGRIRRKSLTWTHILHLGIFRRLLECMNLPDEEVYAEIMQQADVSALRLFEALVVTLPQTLLQTYVLICTDIGIKSPASVCFVVCLLSLAWALVFYARACSLIRPGHLHMTPAAILCRLLWRIGMLGSRFAVLMLFTRIFKQWILGVIGVHWLGATFWMVSQQTDIIRSTSRWRIFNLVLGAIHIFLFLNVKYGQSRYRMAGFYLVMFLENAFLLLASSWLFTMVSWDTVGIPAAVFCSFLIGDEEFQSAAFGSPSLSSPLQPESLRHIDSNAGTLTEPSSSVCSLDIKTPGWSPERRSPLVIGSPEKVPGIPGESSTTLYFSADALSPSSGSYLGWGSELSPISTYRSPYRIREARFITSTPRVEPRTGADIRGSASVVVIPATPGTTPGTTPGASTPAASTPGASSSAASTPAASTPGAATPDATTPSTPVIPLTPVISHARKQMVQFVDSRERVTPDEETTEFTQTADKQTTVFDQTVVVVVGVVLSVTARGDVKLSGVYSMYCKMWRAAFVLLAAGLSLSLARPHLPPLSSELVNYINKINTTWKAGHNFHNVDYGYVRRLCGTMLKGPKLPLMVQYAGGMKLPEEFDSREQWPNCPTLKEIRDQGSCGSCWAFGAAEAISDRVCIHSNGKVNVEISSEDLLSCCDACGMGCNGGYPSSAWDFWTTDGLVSGGLYDSHVGCRPYTIAPCEHHVNGSRPSCSGERGDTPECVLKCEPGYTPAYKKDKHYGKSSYNVGESVEQIQLEISKNGPVEGAFTVYEDFVMYKSGVYQHVSGSALGGHAIKVLGWGVEDGTPYWLCANSWNTDWGDNGFKLQWRFLDH</sequence>
<feature type="compositionally biased region" description="Low complexity" evidence="15">
    <location>
        <begin position="525"/>
        <end position="573"/>
    </location>
</feature>
<keyword evidence="5" id="KW-0645">Protease</keyword>
<dbReference type="GO" id="GO:0005886">
    <property type="term" value="C:plasma membrane"/>
    <property type="evidence" value="ECO:0007669"/>
    <property type="project" value="UniProtKB-SubCell"/>
</dbReference>
<evidence type="ECO:0000256" key="9">
    <source>
        <dbReference type="ARBA" id="ARBA00022807"/>
    </source>
</evidence>
<accession>A0A6A4THY0</accession>
<keyword evidence="9" id="KW-0788">Thiol protease</keyword>
<evidence type="ECO:0000256" key="7">
    <source>
        <dbReference type="ARBA" id="ARBA00022729"/>
    </source>
</evidence>
<comment type="caution">
    <text evidence="17">The sequence shown here is derived from an EMBL/GenBank/DDBJ whole genome shotgun (WGS) entry which is preliminary data.</text>
</comment>
<feature type="transmembrane region" description="Helical" evidence="14">
    <location>
        <begin position="222"/>
        <end position="241"/>
    </location>
</feature>
<evidence type="ECO:0000313" key="17">
    <source>
        <dbReference type="EMBL" id="KAF0043340.1"/>
    </source>
</evidence>
<name>A0A6A4THY0_SCOMX</name>
<dbReference type="InterPro" id="IPR018629">
    <property type="entry name" value="XK-rel"/>
</dbReference>
<dbReference type="GO" id="GO:0004197">
    <property type="term" value="F:cysteine-type endopeptidase activity"/>
    <property type="evidence" value="ECO:0007669"/>
    <property type="project" value="UniProtKB-EC"/>
</dbReference>
<evidence type="ECO:0000313" key="18">
    <source>
        <dbReference type="Proteomes" id="UP000438429"/>
    </source>
</evidence>
<keyword evidence="6 14" id="KW-0812">Transmembrane</keyword>
<evidence type="ECO:0000256" key="8">
    <source>
        <dbReference type="ARBA" id="ARBA00022801"/>
    </source>
</evidence>
<comment type="similarity">
    <text evidence="3 14">Belongs to the XK family.</text>
</comment>
<dbReference type="PROSITE" id="PS00139">
    <property type="entry name" value="THIOL_PROTEASE_CYS"/>
    <property type="match status" value="1"/>
</dbReference>
<evidence type="ECO:0000259" key="16">
    <source>
        <dbReference type="SMART" id="SM00645"/>
    </source>
</evidence>
<reference evidence="17 18" key="1">
    <citation type="submission" date="2019-06" db="EMBL/GenBank/DDBJ databases">
        <title>Draft genomes of female and male turbot (Scophthalmus maximus).</title>
        <authorList>
            <person name="Xu H."/>
            <person name="Xu X.-W."/>
            <person name="Shao C."/>
            <person name="Chen S."/>
        </authorList>
    </citation>
    <scope>NUCLEOTIDE SEQUENCE [LARGE SCALE GENOMIC DNA]</scope>
    <source>
        <strain evidence="17">Ysfricsl-2016a</strain>
        <tissue evidence="17">Blood</tissue>
    </source>
</reference>
<comment type="subcellular location">
    <subcellularLocation>
        <location evidence="2">Cell membrane</location>
        <topology evidence="2">Multi-pass membrane protein</topology>
    </subcellularLocation>
    <subcellularLocation>
        <location evidence="14">Membrane</location>
        <topology evidence="14">Multi-pass membrane protein</topology>
    </subcellularLocation>
</comment>
<gene>
    <name evidence="17" type="ORF">F2P81_004677</name>
</gene>
<protein>
    <recommendedName>
        <fullName evidence="14">XK-related protein</fullName>
    </recommendedName>
</protein>
<evidence type="ECO:0000256" key="2">
    <source>
        <dbReference type="ARBA" id="ARBA00004651"/>
    </source>
</evidence>
<dbReference type="PRINTS" id="PR00705">
    <property type="entry name" value="PAPAIN"/>
</dbReference>
<dbReference type="PROSITE" id="PS00639">
    <property type="entry name" value="THIOL_PROTEASE_HIS"/>
    <property type="match status" value="1"/>
</dbReference>
<dbReference type="Gene3D" id="3.90.70.10">
    <property type="entry name" value="Cysteine proteinases"/>
    <property type="match status" value="1"/>
</dbReference>
<evidence type="ECO:0000256" key="14">
    <source>
        <dbReference type="RuleBase" id="RU910716"/>
    </source>
</evidence>
<dbReference type="InterPro" id="IPR038765">
    <property type="entry name" value="Papain-like_cys_pep_sf"/>
</dbReference>
<keyword evidence="10 14" id="KW-1133">Transmembrane helix</keyword>
<feature type="domain" description="Peptidase C1A papain C-terminal" evidence="16">
    <location>
        <begin position="729"/>
        <end position="962"/>
    </location>
</feature>
<keyword evidence="13" id="KW-1015">Disulfide bond</keyword>
<dbReference type="CDD" id="cd02620">
    <property type="entry name" value="Peptidase_C1A_CathepsinB"/>
    <property type="match status" value="1"/>
</dbReference>
<dbReference type="Proteomes" id="UP000438429">
    <property type="component" value="Unassembled WGS sequence"/>
</dbReference>
<dbReference type="PANTHER" id="PTHR16024">
    <property type="entry name" value="XK-RELATED PROTEIN"/>
    <property type="match status" value="1"/>
</dbReference>
<feature type="transmembrane region" description="Helical" evidence="14">
    <location>
        <begin position="315"/>
        <end position="333"/>
    </location>
</feature>
<dbReference type="Pfam" id="PF09815">
    <property type="entry name" value="XK-related"/>
    <property type="match status" value="1"/>
</dbReference>
<evidence type="ECO:0000256" key="10">
    <source>
        <dbReference type="ARBA" id="ARBA00022989"/>
    </source>
</evidence>
<evidence type="ECO:0000256" key="4">
    <source>
        <dbReference type="ARBA" id="ARBA00022475"/>
    </source>
</evidence>
<evidence type="ECO:0000256" key="3">
    <source>
        <dbReference type="ARBA" id="ARBA00008789"/>
    </source>
</evidence>
<dbReference type="SUPFAM" id="SSF54001">
    <property type="entry name" value="Cysteine proteinases"/>
    <property type="match status" value="1"/>
</dbReference>
<dbReference type="InterPro" id="IPR012599">
    <property type="entry name" value="Propeptide_C1A"/>
</dbReference>
<dbReference type="SMART" id="SM00645">
    <property type="entry name" value="Pept_C1"/>
    <property type="match status" value="1"/>
</dbReference>
<feature type="region of interest" description="Disordered" evidence="15">
    <location>
        <begin position="525"/>
        <end position="577"/>
    </location>
</feature>
<evidence type="ECO:0000256" key="6">
    <source>
        <dbReference type="ARBA" id="ARBA00022692"/>
    </source>
</evidence>
<evidence type="ECO:0000256" key="12">
    <source>
        <dbReference type="ARBA" id="ARBA00023145"/>
    </source>
</evidence>
<dbReference type="InterPro" id="IPR025660">
    <property type="entry name" value="Pept_his_AS"/>
</dbReference>
<keyword evidence="12" id="KW-0865">Zymogen</keyword>
<comment type="catalytic activity">
    <reaction evidence="1">
        <text>Hydrolysis of proteins with broad specificity for peptide bonds. Preferentially cleaves -Arg-Arg-|-Xaa bonds in small molecule substrates (thus differing from cathepsin L). In addition to being an endopeptidase, shows peptidyl-dipeptidase activity, liberating C-terminal dipeptides.</text>
        <dbReference type="EC" id="3.4.22.1"/>
    </reaction>
</comment>
<feature type="transmembrane region" description="Helical" evidence="14">
    <location>
        <begin position="115"/>
        <end position="140"/>
    </location>
</feature>
<evidence type="ECO:0000256" key="5">
    <source>
        <dbReference type="ARBA" id="ARBA00022670"/>
    </source>
</evidence>
<dbReference type="PANTHER" id="PTHR16024:SF15">
    <property type="entry name" value="XK-RELATED PROTEIN 5"/>
    <property type="match status" value="1"/>
</dbReference>
<feature type="transmembrane region" description="Helical" evidence="14">
    <location>
        <begin position="261"/>
        <end position="278"/>
    </location>
</feature>
<dbReference type="InterPro" id="IPR000668">
    <property type="entry name" value="Peptidase_C1A_C"/>
</dbReference>
<organism evidence="17 18">
    <name type="scientific">Scophthalmus maximus</name>
    <name type="common">Turbot</name>
    <name type="synonym">Psetta maxima</name>
    <dbReference type="NCBI Taxonomy" id="52904"/>
    <lineage>
        <taxon>Eukaryota</taxon>
        <taxon>Metazoa</taxon>
        <taxon>Chordata</taxon>
        <taxon>Craniata</taxon>
        <taxon>Vertebrata</taxon>
        <taxon>Euteleostomi</taxon>
        <taxon>Actinopterygii</taxon>
        <taxon>Neopterygii</taxon>
        <taxon>Teleostei</taxon>
        <taxon>Neoteleostei</taxon>
        <taxon>Acanthomorphata</taxon>
        <taxon>Carangaria</taxon>
        <taxon>Pleuronectiformes</taxon>
        <taxon>Pleuronectoidei</taxon>
        <taxon>Scophthalmidae</taxon>
        <taxon>Scophthalmus</taxon>
    </lineage>
</organism>
<feature type="transmembrane region" description="Helical" evidence="14">
    <location>
        <begin position="285"/>
        <end position="303"/>
    </location>
</feature>
<proteinExistence type="inferred from homology"/>
<dbReference type="Pfam" id="PF00112">
    <property type="entry name" value="Peptidase_C1"/>
    <property type="match status" value="1"/>
</dbReference>
<dbReference type="InterPro" id="IPR000169">
    <property type="entry name" value="Pept_cys_AS"/>
</dbReference>
<evidence type="ECO:0000256" key="11">
    <source>
        <dbReference type="ARBA" id="ARBA00023136"/>
    </source>
</evidence>
<keyword evidence="7" id="KW-0732">Signal</keyword>
<evidence type="ECO:0000256" key="1">
    <source>
        <dbReference type="ARBA" id="ARBA00001754"/>
    </source>
</evidence>
<dbReference type="FunFam" id="3.90.70.10:FF:000031">
    <property type="entry name" value="Cathepsin B"/>
    <property type="match status" value="1"/>
</dbReference>
<evidence type="ECO:0000256" key="15">
    <source>
        <dbReference type="SAM" id="MobiDB-lite"/>
    </source>
</evidence>
<feature type="transmembrane region" description="Helical" evidence="14">
    <location>
        <begin position="91"/>
        <end position="109"/>
    </location>
</feature>
<dbReference type="Pfam" id="PF08127">
    <property type="entry name" value="Propeptide_C1"/>
    <property type="match status" value="1"/>
</dbReference>
<dbReference type="AlphaFoldDB" id="A0A6A4THY0"/>
<dbReference type="GO" id="GO:0006508">
    <property type="term" value="P:proteolysis"/>
    <property type="evidence" value="ECO:0007669"/>
    <property type="project" value="UniProtKB-KW"/>
</dbReference>
<keyword evidence="11 14" id="KW-0472">Membrane</keyword>
<keyword evidence="4" id="KW-1003">Cell membrane</keyword>